<evidence type="ECO:0000256" key="4">
    <source>
        <dbReference type="ARBA" id="ARBA00022692"/>
    </source>
</evidence>
<feature type="transmembrane region" description="Helical" evidence="7">
    <location>
        <begin position="12"/>
        <end position="32"/>
    </location>
</feature>
<evidence type="ECO:0000256" key="6">
    <source>
        <dbReference type="ARBA" id="ARBA00023136"/>
    </source>
</evidence>
<evidence type="ECO:0000256" key="3">
    <source>
        <dbReference type="ARBA" id="ARBA00022475"/>
    </source>
</evidence>
<evidence type="ECO:0000313" key="9">
    <source>
        <dbReference type="EMBL" id="HJD39831.1"/>
    </source>
</evidence>
<dbReference type="InterPro" id="IPR000515">
    <property type="entry name" value="MetI-like"/>
</dbReference>
<keyword evidence="2" id="KW-0813">Transport</keyword>
<evidence type="ECO:0000313" key="10">
    <source>
        <dbReference type="Proteomes" id="UP000823850"/>
    </source>
</evidence>
<evidence type="ECO:0000256" key="5">
    <source>
        <dbReference type="ARBA" id="ARBA00022989"/>
    </source>
</evidence>
<feature type="transmembrane region" description="Helical" evidence="7">
    <location>
        <begin position="107"/>
        <end position="127"/>
    </location>
</feature>
<keyword evidence="6 7" id="KW-0472">Membrane</keyword>
<dbReference type="GO" id="GO:0055085">
    <property type="term" value="P:transmembrane transport"/>
    <property type="evidence" value="ECO:0007669"/>
    <property type="project" value="InterPro"/>
</dbReference>
<keyword evidence="4 7" id="KW-0812">Transmembrane</keyword>
<comment type="subcellular location">
    <subcellularLocation>
        <location evidence="1">Cell membrane</location>
        <topology evidence="1">Multi-pass membrane protein</topology>
    </subcellularLocation>
</comment>
<dbReference type="CDD" id="cd06261">
    <property type="entry name" value="TM_PBP2"/>
    <property type="match status" value="1"/>
</dbReference>
<name>A0A9D2RCF0_9FIRM</name>
<evidence type="ECO:0000256" key="7">
    <source>
        <dbReference type="SAM" id="Phobius"/>
    </source>
</evidence>
<keyword evidence="3" id="KW-1003">Cell membrane</keyword>
<feature type="transmembrane region" description="Helical" evidence="7">
    <location>
        <begin position="139"/>
        <end position="159"/>
    </location>
</feature>
<gene>
    <name evidence="9" type="ORF">H9913_07360</name>
</gene>
<dbReference type="GO" id="GO:0005886">
    <property type="term" value="C:plasma membrane"/>
    <property type="evidence" value="ECO:0007669"/>
    <property type="project" value="UniProtKB-SubCell"/>
</dbReference>
<comment type="caution">
    <text evidence="9">The sequence shown here is derived from an EMBL/GenBank/DDBJ whole genome shotgun (WGS) entry which is preliminary data.</text>
</comment>
<dbReference type="EMBL" id="DWUX01000133">
    <property type="protein sequence ID" value="HJD39831.1"/>
    <property type="molecule type" value="Genomic_DNA"/>
</dbReference>
<dbReference type="Proteomes" id="UP000823850">
    <property type="component" value="Unassembled WGS sequence"/>
</dbReference>
<feature type="transmembrane region" description="Helical" evidence="7">
    <location>
        <begin position="254"/>
        <end position="274"/>
    </location>
</feature>
<dbReference type="SUPFAM" id="SSF161098">
    <property type="entry name" value="MetI-like"/>
    <property type="match status" value="1"/>
</dbReference>
<evidence type="ECO:0000256" key="1">
    <source>
        <dbReference type="ARBA" id="ARBA00004651"/>
    </source>
</evidence>
<sequence length="289" mass="32588">MKKKIKPGQIVIRLCLAVVALIILVPILNILAKSVSDPHLVPYMKGWQFWPSGFDLVNYKLIFSNSLIIRSFINSVFITVAGTFLSLIVTGSAAYALTRPNLPFKKVLMVFFIIMMIFEPSIIQEYFVVRNLNLLNNTWVMVLYNTVNVYYLILMMRFFEETPLALIEAAKIDGAGEITIFFKIFLPLNKIVLMTVGMFYAVVRWNEYFKSSVFLQTRETTVLQVFLKQFVVNGDSTTIASYANVDLTSLNVGALKAATIVIVMVPILALYPLILKYYTGGVMSGGVKE</sequence>
<protein>
    <submittedName>
        <fullName evidence="9">Carbohydrate ABC transporter permease</fullName>
    </submittedName>
</protein>
<dbReference type="Gene3D" id="1.10.3720.10">
    <property type="entry name" value="MetI-like"/>
    <property type="match status" value="1"/>
</dbReference>
<accession>A0A9D2RCF0</accession>
<dbReference type="PROSITE" id="PS50928">
    <property type="entry name" value="ABC_TM1"/>
    <property type="match status" value="1"/>
</dbReference>
<evidence type="ECO:0000259" key="8">
    <source>
        <dbReference type="PROSITE" id="PS50928"/>
    </source>
</evidence>
<feature type="domain" description="ABC transmembrane type-1" evidence="8">
    <location>
        <begin position="72"/>
        <end position="273"/>
    </location>
</feature>
<evidence type="ECO:0000256" key="2">
    <source>
        <dbReference type="ARBA" id="ARBA00022448"/>
    </source>
</evidence>
<organism evidence="9 10">
    <name type="scientific">Candidatus Blautia stercoripullorum</name>
    <dbReference type="NCBI Taxonomy" id="2838502"/>
    <lineage>
        <taxon>Bacteria</taxon>
        <taxon>Bacillati</taxon>
        <taxon>Bacillota</taxon>
        <taxon>Clostridia</taxon>
        <taxon>Lachnospirales</taxon>
        <taxon>Lachnospiraceae</taxon>
        <taxon>Blautia</taxon>
    </lineage>
</organism>
<dbReference type="InterPro" id="IPR035906">
    <property type="entry name" value="MetI-like_sf"/>
</dbReference>
<feature type="transmembrane region" description="Helical" evidence="7">
    <location>
        <begin position="72"/>
        <end position="95"/>
    </location>
</feature>
<dbReference type="PANTHER" id="PTHR43744">
    <property type="entry name" value="ABC TRANSPORTER PERMEASE PROTEIN MG189-RELATED-RELATED"/>
    <property type="match status" value="1"/>
</dbReference>
<reference evidence="9" key="2">
    <citation type="submission" date="2021-04" db="EMBL/GenBank/DDBJ databases">
        <authorList>
            <person name="Gilroy R."/>
        </authorList>
    </citation>
    <scope>NUCLEOTIDE SEQUENCE</scope>
    <source>
        <strain evidence="9">ChiW19-6364</strain>
    </source>
</reference>
<reference evidence="9" key="1">
    <citation type="journal article" date="2021" name="PeerJ">
        <title>Extensive microbial diversity within the chicken gut microbiome revealed by metagenomics and culture.</title>
        <authorList>
            <person name="Gilroy R."/>
            <person name="Ravi A."/>
            <person name="Getino M."/>
            <person name="Pursley I."/>
            <person name="Horton D.L."/>
            <person name="Alikhan N.F."/>
            <person name="Baker D."/>
            <person name="Gharbi K."/>
            <person name="Hall N."/>
            <person name="Watson M."/>
            <person name="Adriaenssens E.M."/>
            <person name="Foster-Nyarko E."/>
            <person name="Jarju S."/>
            <person name="Secka A."/>
            <person name="Antonio M."/>
            <person name="Oren A."/>
            <person name="Chaudhuri R.R."/>
            <person name="La Ragione R."/>
            <person name="Hildebrand F."/>
            <person name="Pallen M.J."/>
        </authorList>
    </citation>
    <scope>NUCLEOTIDE SEQUENCE</scope>
    <source>
        <strain evidence="9">ChiW19-6364</strain>
    </source>
</reference>
<feature type="transmembrane region" description="Helical" evidence="7">
    <location>
        <begin position="180"/>
        <end position="203"/>
    </location>
</feature>
<dbReference type="PANTHER" id="PTHR43744:SF9">
    <property type="entry name" value="POLYGALACTURONAN_RHAMNOGALACTURONAN TRANSPORT SYSTEM PERMEASE PROTEIN YTCP"/>
    <property type="match status" value="1"/>
</dbReference>
<keyword evidence="5 7" id="KW-1133">Transmembrane helix</keyword>
<proteinExistence type="predicted"/>
<dbReference type="AlphaFoldDB" id="A0A9D2RCF0"/>